<protein>
    <submittedName>
        <fullName evidence="11">Protein TonB</fullName>
    </submittedName>
</protein>
<evidence type="ECO:0000256" key="6">
    <source>
        <dbReference type="ARBA" id="ARBA00022692"/>
    </source>
</evidence>
<dbReference type="InterPro" id="IPR006260">
    <property type="entry name" value="TonB/TolA_C"/>
</dbReference>
<gene>
    <name evidence="11" type="ORF">DENOEST_2116</name>
</gene>
<dbReference type="Proteomes" id="UP000515733">
    <property type="component" value="Chromosome"/>
</dbReference>
<dbReference type="InterPro" id="IPR051045">
    <property type="entry name" value="TonB-dependent_transducer"/>
</dbReference>
<dbReference type="Gene3D" id="3.30.1150.10">
    <property type="match status" value="1"/>
</dbReference>
<keyword evidence="8" id="KW-1133">Transmembrane helix</keyword>
<evidence type="ECO:0000313" key="12">
    <source>
        <dbReference type="Proteomes" id="UP000515733"/>
    </source>
</evidence>
<comment type="subcellular location">
    <subcellularLocation>
        <location evidence="1">Cell inner membrane</location>
        <topology evidence="1">Single-pass membrane protein</topology>
        <orientation evidence="1">Periplasmic side</orientation>
    </subcellularLocation>
</comment>
<evidence type="ECO:0000313" key="11">
    <source>
        <dbReference type="EMBL" id="CAB1369281.1"/>
    </source>
</evidence>
<dbReference type="KEGG" id="doe:DENOEST_2116"/>
<evidence type="ECO:0000256" key="1">
    <source>
        <dbReference type="ARBA" id="ARBA00004383"/>
    </source>
</evidence>
<keyword evidence="12" id="KW-1185">Reference proteome</keyword>
<evidence type="ECO:0000256" key="5">
    <source>
        <dbReference type="ARBA" id="ARBA00022519"/>
    </source>
</evidence>
<dbReference type="GO" id="GO:0015031">
    <property type="term" value="P:protein transport"/>
    <property type="evidence" value="ECO:0007669"/>
    <property type="project" value="UniProtKB-KW"/>
</dbReference>
<keyword evidence="4" id="KW-1003">Cell membrane</keyword>
<evidence type="ECO:0000256" key="3">
    <source>
        <dbReference type="ARBA" id="ARBA00022448"/>
    </source>
</evidence>
<keyword evidence="6" id="KW-0812">Transmembrane</keyword>
<feature type="domain" description="TonB C-terminal" evidence="10">
    <location>
        <begin position="91"/>
        <end position="182"/>
    </location>
</feature>
<sequence length="182" mass="19702">MVVLIHGVVLSLLMQSRSIAMPVREELLTMNVLAPMITAPPAPAQSRMTPSLQTTPDLSQTMVADATITLQATPQAATPQSAPAPVPALTQPRFDADYLDNPAPPYPPMARRLGEQGRVILRVHVLPNGQASEIHIQTSSNSSRLDQSARDTVSRWRFLPAQRGEEAIAAWVLVPIAFSLNV</sequence>
<dbReference type="PROSITE" id="PS52015">
    <property type="entry name" value="TONB_CTD"/>
    <property type="match status" value="1"/>
</dbReference>
<dbReference type="GO" id="GO:0098797">
    <property type="term" value="C:plasma membrane protein complex"/>
    <property type="evidence" value="ECO:0007669"/>
    <property type="project" value="TreeGrafter"/>
</dbReference>
<keyword evidence="3" id="KW-0813">Transport</keyword>
<proteinExistence type="inferred from homology"/>
<comment type="similarity">
    <text evidence="2">Belongs to the TonB family.</text>
</comment>
<evidence type="ECO:0000256" key="7">
    <source>
        <dbReference type="ARBA" id="ARBA00022927"/>
    </source>
</evidence>
<keyword evidence="5" id="KW-0997">Cell inner membrane</keyword>
<dbReference type="Pfam" id="PF03544">
    <property type="entry name" value="TonB_C"/>
    <property type="match status" value="1"/>
</dbReference>
<keyword evidence="7" id="KW-0653">Protein transport</keyword>
<evidence type="ECO:0000256" key="8">
    <source>
        <dbReference type="ARBA" id="ARBA00022989"/>
    </source>
</evidence>
<name>A0A6S6XYP2_9PROT</name>
<keyword evidence="9" id="KW-0472">Membrane</keyword>
<dbReference type="EMBL" id="LR778301">
    <property type="protein sequence ID" value="CAB1369281.1"/>
    <property type="molecule type" value="Genomic_DNA"/>
</dbReference>
<dbReference type="InterPro" id="IPR037682">
    <property type="entry name" value="TonB_C"/>
</dbReference>
<evidence type="ECO:0000259" key="10">
    <source>
        <dbReference type="PROSITE" id="PS52015"/>
    </source>
</evidence>
<evidence type="ECO:0000256" key="2">
    <source>
        <dbReference type="ARBA" id="ARBA00006555"/>
    </source>
</evidence>
<dbReference type="PANTHER" id="PTHR33446">
    <property type="entry name" value="PROTEIN TONB-RELATED"/>
    <property type="match status" value="1"/>
</dbReference>
<dbReference type="GO" id="GO:0031992">
    <property type="term" value="F:energy transducer activity"/>
    <property type="evidence" value="ECO:0007669"/>
    <property type="project" value="TreeGrafter"/>
</dbReference>
<dbReference type="GO" id="GO:0055085">
    <property type="term" value="P:transmembrane transport"/>
    <property type="evidence" value="ECO:0007669"/>
    <property type="project" value="InterPro"/>
</dbReference>
<dbReference type="NCBIfam" id="TIGR01352">
    <property type="entry name" value="tonB_Cterm"/>
    <property type="match status" value="1"/>
</dbReference>
<organism evidence="11 12">
    <name type="scientific">Denitratisoma oestradiolicum</name>
    <dbReference type="NCBI Taxonomy" id="311182"/>
    <lineage>
        <taxon>Bacteria</taxon>
        <taxon>Pseudomonadati</taxon>
        <taxon>Pseudomonadota</taxon>
        <taxon>Betaproteobacteria</taxon>
        <taxon>Nitrosomonadales</taxon>
        <taxon>Sterolibacteriaceae</taxon>
        <taxon>Denitratisoma</taxon>
    </lineage>
</organism>
<reference evidence="11 12" key="1">
    <citation type="submission" date="2020-03" db="EMBL/GenBank/DDBJ databases">
        <authorList>
            <consortium name="Genoscope - CEA"/>
            <person name="William W."/>
        </authorList>
    </citation>
    <scope>NUCLEOTIDE SEQUENCE [LARGE SCALE GENOMIC DNA]</scope>
    <source>
        <strain evidence="12">DSM 16959</strain>
    </source>
</reference>
<evidence type="ECO:0000256" key="9">
    <source>
        <dbReference type="ARBA" id="ARBA00023136"/>
    </source>
</evidence>
<dbReference type="PANTHER" id="PTHR33446:SF2">
    <property type="entry name" value="PROTEIN TONB"/>
    <property type="match status" value="1"/>
</dbReference>
<dbReference type="AlphaFoldDB" id="A0A6S6XYP2"/>
<dbReference type="SUPFAM" id="SSF74653">
    <property type="entry name" value="TolA/TonB C-terminal domain"/>
    <property type="match status" value="1"/>
</dbReference>
<evidence type="ECO:0000256" key="4">
    <source>
        <dbReference type="ARBA" id="ARBA00022475"/>
    </source>
</evidence>
<accession>A0A6S6XYP2</accession>